<evidence type="ECO:0000313" key="3">
    <source>
        <dbReference type="Proteomes" id="UP000315711"/>
    </source>
</evidence>
<evidence type="ECO:0000256" key="1">
    <source>
        <dbReference type="SAM" id="Coils"/>
    </source>
</evidence>
<protein>
    <recommendedName>
        <fullName evidence="4">Chromosome segregation ATPase</fullName>
    </recommendedName>
</protein>
<organism evidence="2 3">
    <name type="scientific">Halalkalibacter nanhaiisediminis</name>
    <dbReference type="NCBI Taxonomy" id="688079"/>
    <lineage>
        <taxon>Bacteria</taxon>
        <taxon>Bacillati</taxon>
        <taxon>Bacillota</taxon>
        <taxon>Bacilli</taxon>
        <taxon>Bacillales</taxon>
        <taxon>Bacillaceae</taxon>
        <taxon>Halalkalibacter</taxon>
    </lineage>
</organism>
<gene>
    <name evidence="2" type="ORF">IQ10_00316</name>
</gene>
<proteinExistence type="predicted"/>
<evidence type="ECO:0008006" key="4">
    <source>
        <dbReference type="Google" id="ProtNLM"/>
    </source>
</evidence>
<name>A0A562QTF8_9BACI</name>
<accession>A0A562QTF8</accession>
<keyword evidence="3" id="KW-1185">Reference proteome</keyword>
<sequence length="1454" mass="171515">MPRINRFRVSNVKLDGGKKIIGDKIWEPNGLSTLFLLENGGGKTSVIQLLHQVILPNHDIQGRKLKSIVPKGNTINVAVEWIPDNNSQPMFITGFSFHNYGVKQGKSNTTYDYFNYIVERDTTETLTLETLPFVDNGKIAPYSTLHTFLKEDVNTQVFASNHTYQDALEQYGILASEWRNISKVNGAEAGVTAFFDKADKTQTLIERLLIPAFLDNLFPNEEEKNAIINAFRVYKDRLLELPLLEKNLTDFEVVTKNADGIIDATQNYINIKNELESTQVYLSKLFHTVQNEKEQNQDLILKIRQELSEIEELKKNLQWKIESYKVHLAKLQLNEATRLFNQVSLERDESHSIIQKLEINVKEQKAASHFEDYKDYHRKVLELDGKLHAAGLEVGEQLQELEQSRKRVSGGYKFLLEQQKQKELIVIEKIKNLKKNAKEESQLLKKVKDLITEAEVKKGQLEEFINQYEKESVEVTQAIGEFKKETIEDSYKAVQERITNLNATLLERKSVVKELEDKYSSLNIEVNEKKHEKIDTQRNKEEAEQSFEKFSNVEHELKNNLNRLLSIYARENLFEQQEHIRNKLHRNKEELNKEIIRLSVKIEQVEQIKKSIVQVGFHIHSEIQSIKQFLVSKELYVLSGIEWLLHSTLPQERKEEIVEKNPLLPFSLLIEESEVKEAARALSTFKEELTVPLIFISKQGLEDGLIKGNFIALLQNMYVFHQFNVRFTKEDWERWAVQIEEECVSYQEQRKELQVKEQELQGFENQIKQFWSEYSYDSRQMYSSKIDTLNKNISNLQEEIQKLLETRDHTEEEKEKKKIECETLQGSISDTGKILYRVEDFIKRYVNIVKKREEFVKINNALEKLKDIENDHQTVIDDYEREKEKESSALRNIESRIQEFKRDFKEYDFEANIEPEELSFEEYEKEKYLLKELNMKYSSEKQQLDVFRNSKSEYEDLKEKAINLIEELSYSLEFFKKGNVTFQPALLEQFKEELKEKRQIYSDIQSSYEQLNEALIKKKERYSTEEERIIEVYENNPYEYTTDHQSEYQLLVQENKAIESKEVAKQEEEKNAQQLSFKYENTLTELKTYQEFLVTVPEDNKLLAEGQWIKDNPMKDFHRMRKTFDEKRENLREQDRLIRENIQAMYLEIEQTGNPHLLGMSRDFTNVLESSKGNYEVMIGNFYSVLKAMDKFKESLELQRAQSEEGRDELIEMMFERGELLYKNTCELPKYSQIEEKGLNISLFTIRWPKHDILDCKHKLRMFVDEVLTELTEYQEKGASQEVLDQLFQEKVNDINILNCYADIDRCVLKALKPRNAQLAEMKEYFLWDEVSGWSNGEKHASRMAMFITLNTFIRKKRFSQGETWKFLIADNPFGEASADHVVKPMVVLARKTNTQLFCLTGIEDKRIQMEFDTVISNQYVEQRGRLFLHSETETKEQLEMDSLFYSQQLKLNF</sequence>
<feature type="coiled-coil region" evidence="1">
    <location>
        <begin position="416"/>
        <end position="608"/>
    </location>
</feature>
<keyword evidence="1" id="KW-0175">Coiled coil</keyword>
<feature type="coiled-coil region" evidence="1">
    <location>
        <begin position="289"/>
        <end position="334"/>
    </location>
</feature>
<evidence type="ECO:0000313" key="2">
    <source>
        <dbReference type="EMBL" id="TWI59893.1"/>
    </source>
</evidence>
<dbReference type="OrthoDB" id="9815057at2"/>
<dbReference type="EMBL" id="VLKZ01000001">
    <property type="protein sequence ID" value="TWI59893.1"/>
    <property type="molecule type" value="Genomic_DNA"/>
</dbReference>
<dbReference type="RefSeq" id="WP_144448716.1">
    <property type="nucleotide sequence ID" value="NZ_VLKZ01000001.1"/>
</dbReference>
<comment type="caution">
    <text evidence="2">The sequence shown here is derived from an EMBL/GenBank/DDBJ whole genome shotgun (WGS) entry which is preliminary data.</text>
</comment>
<dbReference type="Proteomes" id="UP000315711">
    <property type="component" value="Unassembled WGS sequence"/>
</dbReference>
<feature type="coiled-coil region" evidence="1">
    <location>
        <begin position="851"/>
        <end position="1085"/>
    </location>
</feature>
<feature type="coiled-coil region" evidence="1">
    <location>
        <begin position="736"/>
        <end position="820"/>
    </location>
</feature>
<reference evidence="2 3" key="1">
    <citation type="journal article" date="2015" name="Stand. Genomic Sci.">
        <title>Genomic Encyclopedia of Bacterial and Archaeal Type Strains, Phase III: the genomes of soil and plant-associated and newly described type strains.</title>
        <authorList>
            <person name="Whitman W.B."/>
            <person name="Woyke T."/>
            <person name="Klenk H.P."/>
            <person name="Zhou Y."/>
            <person name="Lilburn T.G."/>
            <person name="Beck B.J."/>
            <person name="De Vos P."/>
            <person name="Vandamme P."/>
            <person name="Eisen J.A."/>
            <person name="Garrity G."/>
            <person name="Hugenholtz P."/>
            <person name="Kyrpides N.C."/>
        </authorList>
    </citation>
    <scope>NUCLEOTIDE SEQUENCE [LARGE SCALE GENOMIC DNA]</scope>
    <source>
        <strain evidence="2 3">CGMCC 1.10116</strain>
    </source>
</reference>